<dbReference type="AlphaFoldDB" id="Q50162"/>
<accession>Q50162</accession>
<reference evidence="1" key="2">
    <citation type="submission" date="1995-04" db="EMBL/GenBank/DDBJ databases">
        <authorList>
            <person name="Smith D.R."/>
        </authorList>
    </citation>
    <scope>NUCLEOTIDE SEQUENCE</scope>
</reference>
<dbReference type="Gene3D" id="3.40.50.720">
    <property type="entry name" value="NAD(P)-binding Rossmann-like Domain"/>
    <property type="match status" value="1"/>
</dbReference>
<reference evidence="1" key="1">
    <citation type="submission" date="1994-09" db="EMBL/GenBank/DDBJ databases">
        <authorList>
            <person name="Robison K."/>
        </authorList>
    </citation>
    <scope>NUCLEOTIDE SEQUENCE</scope>
</reference>
<evidence type="ECO:0000313" key="1">
    <source>
        <dbReference type="EMBL" id="AAA63140.1"/>
    </source>
</evidence>
<sequence>MCYPRRLAGYRTLGTGAASGIGQATVLRLLDEGATVVGAATSPADGLIKYPCSADEAAIGNQLTTIQI</sequence>
<protein>
    <submittedName>
        <fullName evidence="1">Dhy</fullName>
    </submittedName>
</protein>
<dbReference type="EMBL" id="U15187">
    <property type="protein sequence ID" value="AAA63140.1"/>
    <property type="molecule type" value="Genomic_DNA"/>
</dbReference>
<dbReference type="SUPFAM" id="SSF51735">
    <property type="entry name" value="NAD(P)-binding Rossmann-fold domains"/>
    <property type="match status" value="1"/>
</dbReference>
<proteinExistence type="predicted"/>
<organism evidence="1">
    <name type="scientific">Mycobacterium leprae</name>
    <dbReference type="NCBI Taxonomy" id="1769"/>
    <lineage>
        <taxon>Bacteria</taxon>
        <taxon>Bacillati</taxon>
        <taxon>Actinomycetota</taxon>
        <taxon>Actinomycetes</taxon>
        <taxon>Mycobacteriales</taxon>
        <taxon>Mycobacteriaceae</taxon>
        <taxon>Mycobacterium</taxon>
    </lineage>
</organism>
<name>Q50162_MYCLR</name>
<dbReference type="InterPro" id="IPR036291">
    <property type="entry name" value="NAD(P)-bd_dom_sf"/>
</dbReference>